<name>A0A4S1CGP0_9BACT</name>
<sequence>MDFRRPPAPILALLAVAAMFFLLSPVRLLAAPLQSLTISSGTTTSSYYAAASAVAKVFNKKARAYGFRLANTASAGSVANIDAVAEGKADFGIAETELLKRAAAGVRPWEGKSRGNLRAVLGLYPATVTIVAAVDSGIRSVADLKGKRLGIGAPGSIDNTFAGAFLQMSGLNPGEVITTEKSTALAPERLQKGEIDAYLCIVGHPNLTVLEASAGARKVRLVPLSDELIGQVAGSNPLLSPVVIPTRFYPAVELGGEVRSLGIRTVFFTRSDLPDEKVYAIVRDIMGNFELFRRQHPILQQLTPEQASRVAVIPLHPGAVRYFRESGLIP</sequence>
<proteinExistence type="predicted"/>
<evidence type="ECO:0000313" key="1">
    <source>
        <dbReference type="EMBL" id="TGU72745.1"/>
    </source>
</evidence>
<dbReference type="Pfam" id="PF16868">
    <property type="entry name" value="NMT1_3"/>
    <property type="match status" value="1"/>
</dbReference>
<dbReference type="Proteomes" id="UP000306416">
    <property type="component" value="Unassembled WGS sequence"/>
</dbReference>
<dbReference type="SUPFAM" id="SSF53850">
    <property type="entry name" value="Periplasmic binding protein-like II"/>
    <property type="match status" value="1"/>
</dbReference>
<dbReference type="PANTHER" id="PTHR42941">
    <property type="entry name" value="SLL1037 PROTEIN"/>
    <property type="match status" value="1"/>
</dbReference>
<keyword evidence="2" id="KW-1185">Reference proteome</keyword>
<evidence type="ECO:0000313" key="2">
    <source>
        <dbReference type="Proteomes" id="UP000306416"/>
    </source>
</evidence>
<dbReference type="AlphaFoldDB" id="A0A4S1CGP0"/>
<dbReference type="RefSeq" id="WP_135870218.1">
    <property type="nucleotide sequence ID" value="NZ_SRSC01000002.1"/>
</dbReference>
<organism evidence="1 2">
    <name type="scientific">Geomonas terrae</name>
    <dbReference type="NCBI Taxonomy" id="2562681"/>
    <lineage>
        <taxon>Bacteria</taxon>
        <taxon>Pseudomonadati</taxon>
        <taxon>Thermodesulfobacteriota</taxon>
        <taxon>Desulfuromonadia</taxon>
        <taxon>Geobacterales</taxon>
        <taxon>Geobacteraceae</taxon>
        <taxon>Geomonas</taxon>
    </lineage>
</organism>
<comment type="caution">
    <text evidence="1">The sequence shown here is derived from an EMBL/GenBank/DDBJ whole genome shotgun (WGS) entry which is preliminary data.</text>
</comment>
<reference evidence="1 2" key="1">
    <citation type="submission" date="2019-04" db="EMBL/GenBank/DDBJ databases">
        <title>Geobacter oryzae sp. nov., ferric-reducing bacteria isolated from paddy soil.</title>
        <authorList>
            <person name="Xu Z."/>
            <person name="Masuda Y."/>
            <person name="Itoh H."/>
            <person name="Senoo K."/>
        </authorList>
    </citation>
    <scope>NUCLEOTIDE SEQUENCE [LARGE SCALE GENOMIC DNA]</scope>
    <source>
        <strain evidence="1 2">Red111</strain>
    </source>
</reference>
<dbReference type="Gene3D" id="3.40.190.10">
    <property type="entry name" value="Periplasmic binding protein-like II"/>
    <property type="match status" value="2"/>
</dbReference>
<gene>
    <name evidence="1" type="ORF">E4633_10665</name>
</gene>
<dbReference type="EMBL" id="SRSC01000002">
    <property type="protein sequence ID" value="TGU72745.1"/>
    <property type="molecule type" value="Genomic_DNA"/>
</dbReference>
<accession>A0A4S1CGP0</accession>
<dbReference type="NCBIfam" id="TIGR02122">
    <property type="entry name" value="TRAP_TAXI"/>
    <property type="match status" value="1"/>
</dbReference>
<dbReference type="InterPro" id="IPR011852">
    <property type="entry name" value="TRAP_TAXI"/>
</dbReference>
<protein>
    <submittedName>
        <fullName evidence="1">TAXI family TRAP transporter solute-binding subunit</fullName>
    </submittedName>
</protein>
<dbReference type="PANTHER" id="PTHR42941:SF1">
    <property type="entry name" value="SLL1037 PROTEIN"/>
    <property type="match status" value="1"/>
</dbReference>